<evidence type="ECO:0000256" key="5">
    <source>
        <dbReference type="SAM" id="Phobius"/>
    </source>
</evidence>
<protein>
    <submittedName>
        <fullName evidence="7">Sodium:calcium antiporter</fullName>
    </submittedName>
</protein>
<proteinExistence type="predicted"/>
<feature type="transmembrane region" description="Helical" evidence="5">
    <location>
        <begin position="247"/>
        <end position="269"/>
    </location>
</feature>
<feature type="transmembrane region" description="Helical" evidence="5">
    <location>
        <begin position="31"/>
        <end position="49"/>
    </location>
</feature>
<evidence type="ECO:0000259" key="6">
    <source>
        <dbReference type="Pfam" id="PF01699"/>
    </source>
</evidence>
<dbReference type="NCBIfam" id="TIGR00367">
    <property type="entry name" value="calcium/sodium antiporter"/>
    <property type="match status" value="1"/>
</dbReference>
<dbReference type="Gene3D" id="6.10.280.80">
    <property type="entry name" value="NCX, peripheral helical region"/>
    <property type="match status" value="1"/>
</dbReference>
<feature type="transmembrane region" description="Helical" evidence="5">
    <location>
        <begin position="212"/>
        <end position="235"/>
    </location>
</feature>
<accession>A0A8E2QHW0</accession>
<keyword evidence="2 5" id="KW-0812">Transmembrane</keyword>
<feature type="transmembrane region" description="Helical" evidence="5">
    <location>
        <begin position="6"/>
        <end position="24"/>
    </location>
</feature>
<evidence type="ECO:0000256" key="2">
    <source>
        <dbReference type="ARBA" id="ARBA00022692"/>
    </source>
</evidence>
<dbReference type="Proteomes" id="UP000235881">
    <property type="component" value="Unassembled WGS sequence"/>
</dbReference>
<dbReference type="InterPro" id="IPR044880">
    <property type="entry name" value="NCX_ion-bd_dom_sf"/>
</dbReference>
<feature type="transmembrane region" description="Helical" evidence="5">
    <location>
        <begin position="305"/>
        <end position="323"/>
    </location>
</feature>
<dbReference type="RefSeq" id="WP_102827602.1">
    <property type="nucleotide sequence ID" value="NZ_CP065721.1"/>
</dbReference>
<name>A0A8E2QHW0_9GAMM</name>
<dbReference type="GO" id="GO:0006874">
    <property type="term" value="P:intracellular calcium ion homeostasis"/>
    <property type="evidence" value="ECO:0007669"/>
    <property type="project" value="TreeGrafter"/>
</dbReference>
<dbReference type="Pfam" id="PF01699">
    <property type="entry name" value="Na_Ca_ex"/>
    <property type="match status" value="2"/>
</dbReference>
<evidence type="ECO:0000256" key="1">
    <source>
        <dbReference type="ARBA" id="ARBA00004141"/>
    </source>
</evidence>
<evidence type="ECO:0000256" key="3">
    <source>
        <dbReference type="ARBA" id="ARBA00022989"/>
    </source>
</evidence>
<feature type="transmembrane region" description="Helical" evidence="5">
    <location>
        <begin position="178"/>
        <end position="200"/>
    </location>
</feature>
<dbReference type="PANTHER" id="PTHR10846:SF8">
    <property type="entry name" value="INNER MEMBRANE PROTEIN YRBG"/>
    <property type="match status" value="1"/>
</dbReference>
<keyword evidence="3 5" id="KW-1133">Transmembrane helix</keyword>
<dbReference type="EMBL" id="POUK01000001">
    <property type="protein sequence ID" value="PNF78315.1"/>
    <property type="molecule type" value="Genomic_DNA"/>
</dbReference>
<dbReference type="InterPro" id="IPR004481">
    <property type="entry name" value="K/Na/Ca-exchanger"/>
</dbReference>
<feature type="domain" description="Sodium/calcium exchanger membrane region" evidence="6">
    <location>
        <begin position="6"/>
        <end position="145"/>
    </location>
</feature>
<feature type="transmembrane region" description="Helical" evidence="5">
    <location>
        <begin position="104"/>
        <end position="120"/>
    </location>
</feature>
<comment type="caution">
    <text evidence="7">The sequence shown here is derived from an EMBL/GenBank/DDBJ whole genome shotgun (WGS) entry which is preliminary data.</text>
</comment>
<evidence type="ECO:0000313" key="8">
    <source>
        <dbReference type="Proteomes" id="UP000235881"/>
    </source>
</evidence>
<feature type="transmembrane region" description="Helical" evidence="5">
    <location>
        <begin position="335"/>
        <end position="356"/>
    </location>
</feature>
<keyword evidence="4 5" id="KW-0472">Membrane</keyword>
<dbReference type="GO" id="GO:0008273">
    <property type="term" value="F:calcium, potassium:sodium antiporter activity"/>
    <property type="evidence" value="ECO:0007669"/>
    <property type="project" value="TreeGrafter"/>
</dbReference>
<sequence length="360" mass="38204">MTLMTFVYLFAGLVLLVAGAELLVRGAARLAAQFGISPLIIGLTVVAFGTSAPEMAVSVQSAVADQGDIAVGNVIGSNIFNVLFILGLSALITPMLVSRQLIRFDVPIMIGASLLAWFLAMDEQYGRLDGVLLFGAVLSYTGFLIVSSLKSRNNENQEFEDEYGLHEPAGRFASLRHLLFIAIGLVLLVQGSGLLVDAAVTLAKALGLSELVIGLTIIAAGTSLPEVATSVIAAIKGERDIAVGNVVGSNIFNLLAVLGLASLVSPTAISVSSNAIAFDFPVMIAVAAACLPIFFAGYCIRRWEGALFFAYYVIYTTWLIMHSTDAPGLAMFSQAMLWFVLPLTLITLLVIGARAWKLQR</sequence>
<feature type="transmembrane region" description="Helical" evidence="5">
    <location>
        <begin position="275"/>
        <end position="298"/>
    </location>
</feature>
<dbReference type="AlphaFoldDB" id="A0A8E2QHW0"/>
<feature type="transmembrane region" description="Helical" evidence="5">
    <location>
        <begin position="132"/>
        <end position="149"/>
    </location>
</feature>
<dbReference type="Gene3D" id="1.20.1420.30">
    <property type="entry name" value="NCX, central ion-binding region"/>
    <property type="match status" value="1"/>
</dbReference>
<gene>
    <name evidence="7" type="ORF">CXK95_03190</name>
</gene>
<reference evidence="7 8" key="1">
    <citation type="submission" date="2018-01" db="EMBL/GenBank/DDBJ databases">
        <title>Denitrification phenotypes of diverse strains of Pseudomonas stutzeri.</title>
        <authorList>
            <person name="Milligan D.A."/>
            <person name="Bergaust L."/>
            <person name="Bakken L.R."/>
            <person name="Frostegard A."/>
        </authorList>
    </citation>
    <scope>NUCLEOTIDE SEQUENCE [LARGE SCALE GENOMIC DNA]</scope>
    <source>
        <strain evidence="7 8">DSM 50238</strain>
    </source>
</reference>
<feature type="domain" description="Sodium/calcium exchanger membrane region" evidence="6">
    <location>
        <begin position="178"/>
        <end position="320"/>
    </location>
</feature>
<evidence type="ECO:0000313" key="7">
    <source>
        <dbReference type="EMBL" id="PNF78315.1"/>
    </source>
</evidence>
<dbReference type="PANTHER" id="PTHR10846">
    <property type="entry name" value="SODIUM/POTASSIUM/CALCIUM EXCHANGER"/>
    <property type="match status" value="1"/>
</dbReference>
<evidence type="ECO:0000256" key="4">
    <source>
        <dbReference type="ARBA" id="ARBA00023136"/>
    </source>
</evidence>
<keyword evidence="8" id="KW-1185">Reference proteome</keyword>
<dbReference type="GO" id="GO:0005886">
    <property type="term" value="C:plasma membrane"/>
    <property type="evidence" value="ECO:0007669"/>
    <property type="project" value="TreeGrafter"/>
</dbReference>
<feature type="transmembrane region" description="Helical" evidence="5">
    <location>
        <begin position="69"/>
        <end position="92"/>
    </location>
</feature>
<dbReference type="GO" id="GO:0005262">
    <property type="term" value="F:calcium channel activity"/>
    <property type="evidence" value="ECO:0007669"/>
    <property type="project" value="TreeGrafter"/>
</dbReference>
<dbReference type="InterPro" id="IPR004837">
    <property type="entry name" value="NaCa_Exmemb"/>
</dbReference>
<organism evidence="7 8">
    <name type="scientific">Stutzerimonas degradans</name>
    <dbReference type="NCBI Taxonomy" id="2968968"/>
    <lineage>
        <taxon>Bacteria</taxon>
        <taxon>Pseudomonadati</taxon>
        <taxon>Pseudomonadota</taxon>
        <taxon>Gammaproteobacteria</taxon>
        <taxon>Pseudomonadales</taxon>
        <taxon>Pseudomonadaceae</taxon>
        <taxon>Stutzerimonas</taxon>
    </lineage>
</organism>
<comment type="subcellular location">
    <subcellularLocation>
        <location evidence="1">Membrane</location>
        <topology evidence="1">Multi-pass membrane protein</topology>
    </subcellularLocation>
</comment>